<gene>
    <name evidence="1" type="ORF">M3M37_07020</name>
</gene>
<dbReference type="EMBL" id="CP097121">
    <property type="protein sequence ID" value="USS90578.1"/>
    <property type="molecule type" value="Genomic_DNA"/>
</dbReference>
<accession>A0ABY5BX91</accession>
<evidence type="ECO:0000313" key="1">
    <source>
        <dbReference type="EMBL" id="USS90578.1"/>
    </source>
</evidence>
<dbReference type="Proteomes" id="UP001056164">
    <property type="component" value="Chromosome"/>
</dbReference>
<keyword evidence="2" id="KW-1185">Reference proteome</keyword>
<sequence length="174" mass="20038">MTLVHTLGPQTTDCYRAAQAYVKRHPEHEYQIMLHSSFAAAIAAVTKHPGEQILLPTALQLADGTDWGALHYRYLERWQLVDVFSHPLDSLVLVQSQRQTGFIDLHPATAELARPLIDDQHQLRFAASKWAAYQAYRHDGEFCITNQANLDPQERILNRWAVDMVWTVYQEQEE</sequence>
<reference evidence="1" key="1">
    <citation type="submission" date="2022-05" db="EMBL/GenBank/DDBJ databases">
        <authorList>
            <person name="Oliphant S.A."/>
            <person name="Watson-Haigh N.S."/>
            <person name="Sumby K.M."/>
            <person name="Gardner J.M."/>
            <person name="Jiranek V."/>
        </authorList>
    </citation>
    <scope>NUCLEOTIDE SEQUENCE</scope>
    <source>
        <strain evidence="1">KI4_A6</strain>
    </source>
</reference>
<dbReference type="RefSeq" id="WP_252795093.1">
    <property type="nucleotide sequence ID" value="NZ_CP097121.1"/>
</dbReference>
<name>A0ABY5BX91_9LACO</name>
<proteinExistence type="predicted"/>
<protein>
    <submittedName>
        <fullName evidence="1">Uncharacterized protein</fullName>
    </submittedName>
</protein>
<evidence type="ECO:0000313" key="2">
    <source>
        <dbReference type="Proteomes" id="UP001056164"/>
    </source>
</evidence>
<organism evidence="1 2">
    <name type="scientific">Fructilactobacillus carniphilus</name>
    <dbReference type="NCBI Taxonomy" id="2940297"/>
    <lineage>
        <taxon>Bacteria</taxon>
        <taxon>Bacillati</taxon>
        <taxon>Bacillota</taxon>
        <taxon>Bacilli</taxon>
        <taxon>Lactobacillales</taxon>
        <taxon>Lactobacillaceae</taxon>
        <taxon>Fructilactobacillus</taxon>
    </lineage>
</organism>